<reference evidence="1 2" key="1">
    <citation type="journal article" date="2015" name="Sci. Rep.">
        <title>Chromosome-level genome map provides insights into diverse defense mechanisms in the medicinal fungus Ganoderma sinense.</title>
        <authorList>
            <person name="Zhu Y."/>
            <person name="Xu J."/>
            <person name="Sun C."/>
            <person name="Zhou S."/>
            <person name="Xu H."/>
            <person name="Nelson D.R."/>
            <person name="Qian J."/>
            <person name="Song J."/>
            <person name="Luo H."/>
            <person name="Xiang L."/>
            <person name="Li Y."/>
            <person name="Xu Z."/>
            <person name="Ji A."/>
            <person name="Wang L."/>
            <person name="Lu S."/>
            <person name="Hayward A."/>
            <person name="Sun W."/>
            <person name="Li X."/>
            <person name="Schwartz D.C."/>
            <person name="Wang Y."/>
            <person name="Chen S."/>
        </authorList>
    </citation>
    <scope>NUCLEOTIDE SEQUENCE [LARGE SCALE GENOMIC DNA]</scope>
    <source>
        <strain evidence="1 2">ZZ0214-1</strain>
    </source>
</reference>
<dbReference type="OrthoDB" id="2658589at2759"/>
<protein>
    <submittedName>
        <fullName evidence="1">Uncharacterized protein</fullName>
    </submittedName>
</protein>
<organism evidence="1 2">
    <name type="scientific">Ganoderma sinense ZZ0214-1</name>
    <dbReference type="NCBI Taxonomy" id="1077348"/>
    <lineage>
        <taxon>Eukaryota</taxon>
        <taxon>Fungi</taxon>
        <taxon>Dikarya</taxon>
        <taxon>Basidiomycota</taxon>
        <taxon>Agaricomycotina</taxon>
        <taxon>Agaricomycetes</taxon>
        <taxon>Polyporales</taxon>
        <taxon>Polyporaceae</taxon>
        <taxon>Ganoderma</taxon>
    </lineage>
</organism>
<dbReference type="STRING" id="1077348.A0A2G8SFM9"/>
<dbReference type="EMBL" id="AYKW01000010">
    <property type="protein sequence ID" value="PIL32585.1"/>
    <property type="molecule type" value="Genomic_DNA"/>
</dbReference>
<evidence type="ECO:0000313" key="1">
    <source>
        <dbReference type="EMBL" id="PIL32585.1"/>
    </source>
</evidence>
<gene>
    <name evidence="1" type="ORF">GSI_05288</name>
</gene>
<accession>A0A2G8SFM9</accession>
<comment type="caution">
    <text evidence="1">The sequence shown here is derived from an EMBL/GenBank/DDBJ whole genome shotgun (WGS) entry which is preliminary data.</text>
</comment>
<sequence>MPHMHDILNGPSGLPDYYQAVTLNPEQAGYYDDSLGRAELDIIAGVVRVYTGHGDQTEDVWWWPKHSVWIRAAGHTGIWSPADERWFQRRLNDILEGREGPLNAAEWKAKMKRQRKAGKLADVLDNRSWEFIYRNVEGIAVPSLPMPDVTSP</sequence>
<dbReference type="AlphaFoldDB" id="A0A2G8SFM9"/>
<proteinExistence type="predicted"/>
<dbReference type="Proteomes" id="UP000230002">
    <property type="component" value="Unassembled WGS sequence"/>
</dbReference>
<name>A0A2G8SFM9_9APHY</name>
<keyword evidence="2" id="KW-1185">Reference proteome</keyword>
<evidence type="ECO:0000313" key="2">
    <source>
        <dbReference type="Proteomes" id="UP000230002"/>
    </source>
</evidence>